<dbReference type="InterPro" id="IPR004252">
    <property type="entry name" value="Probable_transposase_24"/>
</dbReference>
<evidence type="ECO:0000256" key="1">
    <source>
        <dbReference type="SAM" id="MobiDB-lite"/>
    </source>
</evidence>
<evidence type="ECO:0000313" key="5">
    <source>
        <dbReference type="EMBL" id="RZB57434.1"/>
    </source>
</evidence>
<dbReference type="Pfam" id="PF02992">
    <property type="entry name" value="Transposase_21"/>
    <property type="match status" value="1"/>
</dbReference>
<reference evidence="5 6" key="1">
    <citation type="submission" date="2018-09" db="EMBL/GenBank/DDBJ databases">
        <title>A high-quality reference genome of wild soybean provides a powerful tool to mine soybean genomes.</title>
        <authorList>
            <person name="Xie M."/>
            <person name="Chung C.Y.L."/>
            <person name="Li M.-W."/>
            <person name="Wong F.-L."/>
            <person name="Chan T.-F."/>
            <person name="Lam H.-M."/>
        </authorList>
    </citation>
    <scope>NUCLEOTIDE SEQUENCE [LARGE SCALE GENOMIC DNA]</scope>
    <source>
        <strain evidence="6">cv. W05</strain>
        <tissue evidence="5">Hypocotyl of etiolated seedlings</tissue>
    </source>
</reference>
<proteinExistence type="predicted"/>
<keyword evidence="6" id="KW-1185">Reference proteome</keyword>
<organism evidence="5 6">
    <name type="scientific">Glycine soja</name>
    <name type="common">Wild soybean</name>
    <dbReference type="NCBI Taxonomy" id="3848"/>
    <lineage>
        <taxon>Eukaryota</taxon>
        <taxon>Viridiplantae</taxon>
        <taxon>Streptophyta</taxon>
        <taxon>Embryophyta</taxon>
        <taxon>Tracheophyta</taxon>
        <taxon>Spermatophyta</taxon>
        <taxon>Magnoliopsida</taxon>
        <taxon>eudicotyledons</taxon>
        <taxon>Gunneridae</taxon>
        <taxon>Pentapetalae</taxon>
        <taxon>rosids</taxon>
        <taxon>fabids</taxon>
        <taxon>Fabales</taxon>
        <taxon>Fabaceae</taxon>
        <taxon>Papilionoideae</taxon>
        <taxon>50 kb inversion clade</taxon>
        <taxon>NPAAA clade</taxon>
        <taxon>indigoferoid/millettioid clade</taxon>
        <taxon>Phaseoleae</taxon>
        <taxon>Glycine</taxon>
        <taxon>Glycine subgen. Soja</taxon>
    </lineage>
</organism>
<dbReference type="EMBL" id="QZWG01000017">
    <property type="protein sequence ID" value="RZB57434.1"/>
    <property type="molecule type" value="Genomic_DNA"/>
</dbReference>
<protein>
    <submittedName>
        <fullName evidence="5">Stromal processing peptidase, chloroplastic</fullName>
    </submittedName>
</protein>
<name>A0A445G8D5_GLYSO</name>
<sequence length="1272" mass="144454">MYPPLFSLNNLVDVPSTKIDPQEMYPLMFSVTTTQVDVPSTCTTKDVPSNVLRQSSQAVSPSKLCEGRNKKILRRWSWTLFPLLFDCLVMIIVTIFKNLILVTHAIFGQTGADNKKGSIATPCAFGEMASFLTPKLSVGLGGNSIERSANATDQSKVFNKERQVVRPPVKHNWSLPGSGVDLKPPQIFQHELLQKISINMFCKSSNPPFTSVELDHNDSGREGCTVTILTITTEPKNWQNAIRVVVQEVSFVMDKSWISKARNSIDYSIGLSKFLDFAFKNGAVGETIRCPCPKCGFMKWQTRDIVEDHLLYKPFPQNYVIWDLHGEKQALESSQVEDVFQDSGVQPQNPMEMMINDAFEQYRQHDPNVGASQPLNEDEIVNDEPREDHNVFYELLNDGSQTLYEGSKHPRDGEAWKTFELIHPEFSSYPRNVRLGLATDGFNPARTLSSTYSIWPVFLIPYNLPPWICMNHTSFILSMIIPGKQSPGNNIDVYLKPLVEELRELWSGVDTYDSSLNENFRMRAALMWTISGFLGLGIISGWSIHTGLACPTCNLDAEPCCLRNCNKWCFMGHRRFLSRNHKFRLNRVRFDGSIEERNPPLKLSGSDIFRQVEHINTTFGIGAIQNGTRKRSRQEVTQWNKRSIFFELPYWESNLLRHNLDFMHIEKNVCDNIMYTLLHEKDKSKDNLNARKDLKEMGLRPDLWPDDNGKYHLALFSLTRELQLLQDRIVVTLCHLEMLFPPSFFTVMVHLTVHLIEEAKLGGPVHYRYMYPVERELGHLKSFVRNKAQPEGSIAEGYLAEESLTFCSRVDGNLRQADLPYYGKLEDIIEINYYGRFSVILFKFMPKVKRFRNPQKSAPQPQCPSPSDSTQAPEVPTSNVPLSHESTSEVPAMNPEISSPPSDSTQAPEVSIGNVPLSHVSTSEVPQEDETTRRHVGRESTHCWTVEAIDSEETIKKIKVKVRGVNSLPRELCIIVNFDDQGQAIGEAQALLAGFLGTLAVDCKLFPMDYDRWSGPSSVPKAYFDDCFETILKINEAGVIRYCKLNMGRKWAANRQSLWNEFNDPTKTRDEIIKNVPIGIDKDQWACFVHYRHKPSTLELCRRNKEIRSKQVIPHTGGSKANPRRRNELLLEIGKLPSRGQLYIETHKRKDGSFVNKAAKTIAEQIEVGLTQSIVDESEVSPLDVVGRVLGLEHSGRVRCMGLGAVPSNTFRNTRLRASSLSSSSSDVAFPSSNQWQEKYNNLESAFKAYMIMKEGRIPEELASYFIPDQTH</sequence>
<evidence type="ECO:0000259" key="4">
    <source>
        <dbReference type="Pfam" id="PF13963"/>
    </source>
</evidence>
<dbReference type="Pfam" id="PF03004">
    <property type="entry name" value="Transposase_24"/>
    <property type="match status" value="1"/>
</dbReference>
<evidence type="ECO:0000259" key="3">
    <source>
        <dbReference type="Pfam" id="PF13960"/>
    </source>
</evidence>
<feature type="compositionally biased region" description="Polar residues" evidence="1">
    <location>
        <begin position="896"/>
        <end position="908"/>
    </location>
</feature>
<feature type="compositionally biased region" description="Polar residues" evidence="1">
    <location>
        <begin position="854"/>
        <end position="889"/>
    </location>
</feature>
<dbReference type="Proteomes" id="UP000289340">
    <property type="component" value="Chromosome 17"/>
</dbReference>
<dbReference type="PANTHER" id="PTHR10775">
    <property type="entry name" value="OS08G0208400 PROTEIN"/>
    <property type="match status" value="1"/>
</dbReference>
<gene>
    <name evidence="5" type="ORF">D0Y65_046197</name>
</gene>
<accession>A0A445G8D5</accession>
<evidence type="ECO:0000313" key="6">
    <source>
        <dbReference type="Proteomes" id="UP000289340"/>
    </source>
</evidence>
<keyword evidence="2" id="KW-0812">Transmembrane</keyword>
<comment type="caution">
    <text evidence="5">The sequence shown here is derived from an EMBL/GenBank/DDBJ whole genome shotgun (WGS) entry which is preliminary data.</text>
</comment>
<dbReference type="InterPro" id="IPR004242">
    <property type="entry name" value="Transposase_21"/>
</dbReference>
<keyword evidence="2" id="KW-1133">Transmembrane helix</keyword>
<feature type="transmembrane region" description="Helical" evidence="2">
    <location>
        <begin position="76"/>
        <end position="96"/>
    </location>
</feature>
<feature type="non-terminal residue" evidence="5">
    <location>
        <position position="1272"/>
    </location>
</feature>
<feature type="region of interest" description="Disordered" evidence="1">
    <location>
        <begin position="853"/>
        <end position="910"/>
    </location>
</feature>
<dbReference type="PANTHER" id="PTHR10775:SF158">
    <property type="entry name" value="TNP2-LIKE TRANSPOSON PROTEIN"/>
    <property type="match status" value="1"/>
</dbReference>
<dbReference type="InterPro" id="IPR029480">
    <property type="entry name" value="Transpos_assoc"/>
</dbReference>
<feature type="domain" description="Transposase-associated" evidence="4">
    <location>
        <begin position="255"/>
        <end position="327"/>
    </location>
</feature>
<feature type="domain" description="DUF4218" evidence="3">
    <location>
        <begin position="721"/>
        <end position="809"/>
    </location>
</feature>
<keyword evidence="2" id="KW-0472">Membrane</keyword>
<evidence type="ECO:0000256" key="2">
    <source>
        <dbReference type="SAM" id="Phobius"/>
    </source>
</evidence>
<dbReference type="AlphaFoldDB" id="A0A445G8D5"/>
<dbReference type="InterPro" id="IPR025452">
    <property type="entry name" value="DUF4218"/>
</dbReference>
<dbReference type="Pfam" id="PF13960">
    <property type="entry name" value="DUF4218"/>
    <property type="match status" value="1"/>
</dbReference>
<dbReference type="Pfam" id="PF13963">
    <property type="entry name" value="Transpos_assoc"/>
    <property type="match status" value="1"/>
</dbReference>